<dbReference type="Pfam" id="PF00005">
    <property type="entry name" value="ABC_tran"/>
    <property type="match status" value="1"/>
</dbReference>
<dbReference type="InterPro" id="IPR017871">
    <property type="entry name" value="ABC_transporter-like_CS"/>
</dbReference>
<dbReference type="PANTHER" id="PTHR43776">
    <property type="entry name" value="TRANSPORT ATP-BINDING PROTEIN"/>
    <property type="match status" value="1"/>
</dbReference>
<reference evidence="7 8" key="1">
    <citation type="submission" date="2020-08" db="EMBL/GenBank/DDBJ databases">
        <title>Genomic Encyclopedia of Type Strains, Phase IV (KMG-IV): sequencing the most valuable type-strain genomes for metagenomic binning, comparative biology and taxonomic classification.</title>
        <authorList>
            <person name="Goeker M."/>
        </authorList>
    </citation>
    <scope>NUCLEOTIDE SEQUENCE [LARGE SCALE GENOMIC DNA]</scope>
    <source>
        <strain evidence="7 8">DSM 7051</strain>
    </source>
</reference>
<dbReference type="CDD" id="cd03257">
    <property type="entry name" value="ABC_NikE_OppD_transporters"/>
    <property type="match status" value="1"/>
</dbReference>
<dbReference type="InterPro" id="IPR027417">
    <property type="entry name" value="P-loop_NTPase"/>
</dbReference>
<evidence type="ECO:0000256" key="3">
    <source>
        <dbReference type="ARBA" id="ARBA00022448"/>
    </source>
</evidence>
<sequence>MTQAVLEVRGIVKHFQTRGGAIARAVNGVSFDLAKGETLGLIGESGCGKSTLARVLARLDTPDTGEVLLDGNDIGRIGNRAMKPIRRRIQMIFQDAVSSLNPRATAGAAVAEPLKLHRVVPRNKVKDRVAELFEAVGLPVGLMSRYPHEMSGGQCQRLSIARAISLDPDIIIADEAVSALDVSIKAQVINLLMDVQTRLGLSYVFITHDMALVGVLSHRIAVMYLGRFVEVGDADAIIRRPMHPYSQALIAASPIPDPDRPRTQALPIKGELPSPIKPPSGCTFHPRCPLAQARCKSEVPELRTTGEARQVACHFA</sequence>
<evidence type="ECO:0000256" key="2">
    <source>
        <dbReference type="ARBA" id="ARBA00005417"/>
    </source>
</evidence>
<proteinExistence type="inferred from homology"/>
<dbReference type="FunFam" id="3.40.50.300:FF:000016">
    <property type="entry name" value="Oligopeptide ABC transporter ATP-binding component"/>
    <property type="match status" value="1"/>
</dbReference>
<dbReference type="GO" id="GO:0005886">
    <property type="term" value="C:plasma membrane"/>
    <property type="evidence" value="ECO:0007669"/>
    <property type="project" value="UniProtKB-SubCell"/>
</dbReference>
<keyword evidence="5 7" id="KW-0067">ATP-binding</keyword>
<evidence type="ECO:0000256" key="4">
    <source>
        <dbReference type="ARBA" id="ARBA00022741"/>
    </source>
</evidence>
<dbReference type="GO" id="GO:0055085">
    <property type="term" value="P:transmembrane transport"/>
    <property type="evidence" value="ECO:0007669"/>
    <property type="project" value="UniProtKB-ARBA"/>
</dbReference>
<dbReference type="GO" id="GO:0016887">
    <property type="term" value="F:ATP hydrolysis activity"/>
    <property type="evidence" value="ECO:0007669"/>
    <property type="project" value="InterPro"/>
</dbReference>
<protein>
    <submittedName>
        <fullName evidence="7">Oligopeptide/dipeptide ABC transporter ATP-binding protein</fullName>
    </submittedName>
</protein>
<keyword evidence="8" id="KW-1185">Reference proteome</keyword>
<gene>
    <name evidence="7" type="ORF">GGR00_005070</name>
</gene>
<dbReference type="PROSITE" id="PS50893">
    <property type="entry name" value="ABC_TRANSPORTER_2"/>
    <property type="match status" value="1"/>
</dbReference>
<dbReference type="Gene3D" id="3.40.50.300">
    <property type="entry name" value="P-loop containing nucleotide triphosphate hydrolases"/>
    <property type="match status" value="1"/>
</dbReference>
<dbReference type="InterPro" id="IPR050319">
    <property type="entry name" value="ABC_transp_ATP-bind"/>
</dbReference>
<comment type="subcellular location">
    <subcellularLocation>
        <location evidence="1">Cell inner membrane</location>
        <topology evidence="1">Peripheral membrane protein</topology>
    </subcellularLocation>
</comment>
<dbReference type="EMBL" id="JACHOU010000021">
    <property type="protein sequence ID" value="MBB6357249.1"/>
    <property type="molecule type" value="Genomic_DNA"/>
</dbReference>
<evidence type="ECO:0000259" key="6">
    <source>
        <dbReference type="PROSITE" id="PS50893"/>
    </source>
</evidence>
<evidence type="ECO:0000256" key="1">
    <source>
        <dbReference type="ARBA" id="ARBA00004417"/>
    </source>
</evidence>
<dbReference type="InterPro" id="IPR003439">
    <property type="entry name" value="ABC_transporter-like_ATP-bd"/>
</dbReference>
<dbReference type="AlphaFoldDB" id="A0A7X0FCJ7"/>
<dbReference type="InterPro" id="IPR003593">
    <property type="entry name" value="AAA+_ATPase"/>
</dbReference>
<dbReference type="SMART" id="SM00382">
    <property type="entry name" value="AAA"/>
    <property type="match status" value="1"/>
</dbReference>
<organism evidence="7 8">
    <name type="scientific">Aminobacter aganoensis</name>
    <dbReference type="NCBI Taxonomy" id="83264"/>
    <lineage>
        <taxon>Bacteria</taxon>
        <taxon>Pseudomonadati</taxon>
        <taxon>Pseudomonadota</taxon>
        <taxon>Alphaproteobacteria</taxon>
        <taxon>Hyphomicrobiales</taxon>
        <taxon>Phyllobacteriaceae</taxon>
        <taxon>Aminobacter</taxon>
    </lineage>
</organism>
<evidence type="ECO:0000256" key="5">
    <source>
        <dbReference type="ARBA" id="ARBA00022840"/>
    </source>
</evidence>
<dbReference type="RefSeq" id="WP_184701939.1">
    <property type="nucleotide sequence ID" value="NZ_BAABEG010000001.1"/>
</dbReference>
<dbReference type="GO" id="GO:0005524">
    <property type="term" value="F:ATP binding"/>
    <property type="evidence" value="ECO:0007669"/>
    <property type="project" value="UniProtKB-KW"/>
</dbReference>
<dbReference type="GO" id="GO:0015833">
    <property type="term" value="P:peptide transport"/>
    <property type="evidence" value="ECO:0007669"/>
    <property type="project" value="InterPro"/>
</dbReference>
<dbReference type="PROSITE" id="PS00211">
    <property type="entry name" value="ABC_TRANSPORTER_1"/>
    <property type="match status" value="1"/>
</dbReference>
<accession>A0A7X0FCJ7</accession>
<comment type="caution">
    <text evidence="7">The sequence shown here is derived from an EMBL/GenBank/DDBJ whole genome shotgun (WGS) entry which is preliminary data.</text>
</comment>
<dbReference type="SUPFAM" id="SSF52540">
    <property type="entry name" value="P-loop containing nucleoside triphosphate hydrolases"/>
    <property type="match status" value="1"/>
</dbReference>
<comment type="similarity">
    <text evidence="2">Belongs to the ABC transporter superfamily.</text>
</comment>
<keyword evidence="4" id="KW-0547">Nucleotide-binding</keyword>
<dbReference type="Pfam" id="PF08352">
    <property type="entry name" value="oligo_HPY"/>
    <property type="match status" value="1"/>
</dbReference>
<evidence type="ECO:0000313" key="8">
    <source>
        <dbReference type="Proteomes" id="UP000536262"/>
    </source>
</evidence>
<keyword evidence="3" id="KW-0813">Transport</keyword>
<evidence type="ECO:0000313" key="7">
    <source>
        <dbReference type="EMBL" id="MBB6357249.1"/>
    </source>
</evidence>
<dbReference type="Proteomes" id="UP000536262">
    <property type="component" value="Unassembled WGS sequence"/>
</dbReference>
<dbReference type="NCBIfam" id="TIGR01727">
    <property type="entry name" value="oligo_HPY"/>
    <property type="match status" value="1"/>
</dbReference>
<feature type="domain" description="ABC transporter" evidence="6">
    <location>
        <begin position="6"/>
        <end position="250"/>
    </location>
</feature>
<dbReference type="InterPro" id="IPR013563">
    <property type="entry name" value="Oligopep_ABC_C"/>
</dbReference>
<name>A0A7X0FCJ7_9HYPH</name>
<dbReference type="PANTHER" id="PTHR43776:SF7">
    <property type="entry name" value="D,D-DIPEPTIDE TRANSPORT ATP-BINDING PROTEIN DDPF-RELATED"/>
    <property type="match status" value="1"/>
</dbReference>